<dbReference type="PANTHER" id="PTHR43798:SF33">
    <property type="entry name" value="HYDROLASE, PUTATIVE (AFU_ORTHOLOGUE AFUA_2G14860)-RELATED"/>
    <property type="match status" value="1"/>
</dbReference>
<evidence type="ECO:0000259" key="1">
    <source>
        <dbReference type="Pfam" id="PF00561"/>
    </source>
</evidence>
<organism evidence="2 3">
    <name type="scientific">Marinoscillum luteum</name>
    <dbReference type="NCBI Taxonomy" id="861051"/>
    <lineage>
        <taxon>Bacteria</taxon>
        <taxon>Pseudomonadati</taxon>
        <taxon>Bacteroidota</taxon>
        <taxon>Cytophagia</taxon>
        <taxon>Cytophagales</taxon>
        <taxon>Reichenbachiellaceae</taxon>
        <taxon>Marinoscillum</taxon>
    </lineage>
</organism>
<evidence type="ECO:0000313" key="3">
    <source>
        <dbReference type="Proteomes" id="UP001610063"/>
    </source>
</evidence>
<feature type="domain" description="AB hydrolase-1" evidence="1">
    <location>
        <begin position="31"/>
        <end position="273"/>
    </location>
</feature>
<dbReference type="Pfam" id="PF00561">
    <property type="entry name" value="Abhydrolase_1"/>
    <property type="match status" value="1"/>
</dbReference>
<gene>
    <name evidence="2" type="ORF">ACHKAR_02100</name>
</gene>
<keyword evidence="3" id="KW-1185">Reference proteome</keyword>
<dbReference type="RefSeq" id="WP_395415981.1">
    <property type="nucleotide sequence ID" value="NZ_JBIPKE010000010.1"/>
</dbReference>
<dbReference type="Gene3D" id="3.40.50.1820">
    <property type="entry name" value="alpha/beta hydrolase"/>
    <property type="match status" value="1"/>
</dbReference>
<name>A0ABW7N458_9BACT</name>
<keyword evidence="2" id="KW-0378">Hydrolase</keyword>
<dbReference type="InterPro" id="IPR050266">
    <property type="entry name" value="AB_hydrolase_sf"/>
</dbReference>
<dbReference type="InterPro" id="IPR000073">
    <property type="entry name" value="AB_hydrolase_1"/>
</dbReference>
<dbReference type="InterPro" id="IPR029058">
    <property type="entry name" value="AB_hydrolase_fold"/>
</dbReference>
<comment type="caution">
    <text evidence="2">The sequence shown here is derived from an EMBL/GenBank/DDBJ whole genome shotgun (WGS) entry which is preliminary data.</text>
</comment>
<dbReference type="InterPro" id="IPR000639">
    <property type="entry name" value="Epox_hydrolase-like"/>
</dbReference>
<sequence>MIATYKYPVQYLSINWETEVAYIDEGQGDQTLVFIHGLATYIPSWYPMVDHFRSQYRCVAIDLPGYGRSSKGDYPATMSYYAGVVGQLIDSLGLEDVVLVGHSMGAQVAVTTVLDFPNQFEKLILLAPAGFETFSPEHASLLKATAVTETFLNATEAQIRASWALNFYQMPESVEFMIQDRINMMEASDFERYCQSVARGVHGMLNQPIADRLGEIRQKTLVVYGEEDALIPNRYLNPDLTTKKVAESGASKIPKVVLKYVPACGHFISFDKPAEINEIVDSFLTN</sequence>
<dbReference type="PANTHER" id="PTHR43798">
    <property type="entry name" value="MONOACYLGLYCEROL LIPASE"/>
    <property type="match status" value="1"/>
</dbReference>
<dbReference type="EMBL" id="JBIPKE010000010">
    <property type="protein sequence ID" value="MFH6982207.1"/>
    <property type="molecule type" value="Genomic_DNA"/>
</dbReference>
<dbReference type="GO" id="GO:0016787">
    <property type="term" value="F:hydrolase activity"/>
    <property type="evidence" value="ECO:0007669"/>
    <property type="project" value="UniProtKB-KW"/>
</dbReference>
<dbReference type="Proteomes" id="UP001610063">
    <property type="component" value="Unassembled WGS sequence"/>
</dbReference>
<evidence type="ECO:0000313" key="2">
    <source>
        <dbReference type="EMBL" id="MFH6982207.1"/>
    </source>
</evidence>
<reference evidence="2 3" key="1">
    <citation type="journal article" date="2013" name="Int. J. Syst. Evol. Microbiol.">
        <title>Marinoscillum luteum sp. nov., isolated from marine sediment.</title>
        <authorList>
            <person name="Cha I.T."/>
            <person name="Park S.J."/>
            <person name="Kim S.J."/>
            <person name="Kim J.G."/>
            <person name="Jung M.Y."/>
            <person name="Shin K.S."/>
            <person name="Kwon K.K."/>
            <person name="Yang S.H."/>
            <person name="Seo Y.S."/>
            <person name="Rhee S.K."/>
        </authorList>
    </citation>
    <scope>NUCLEOTIDE SEQUENCE [LARGE SCALE GENOMIC DNA]</scope>
    <source>
        <strain evidence="2 3">KCTC 23939</strain>
    </source>
</reference>
<dbReference type="SUPFAM" id="SSF53474">
    <property type="entry name" value="alpha/beta-Hydrolases"/>
    <property type="match status" value="1"/>
</dbReference>
<dbReference type="PRINTS" id="PR00111">
    <property type="entry name" value="ABHYDROLASE"/>
</dbReference>
<protein>
    <submittedName>
        <fullName evidence="2">Alpha/beta fold hydrolase</fullName>
    </submittedName>
</protein>
<proteinExistence type="predicted"/>
<dbReference type="PRINTS" id="PR00412">
    <property type="entry name" value="EPOXHYDRLASE"/>
</dbReference>
<accession>A0ABW7N458</accession>